<dbReference type="GO" id="GO:0005829">
    <property type="term" value="C:cytosol"/>
    <property type="evidence" value="ECO:0007669"/>
    <property type="project" value="TreeGrafter"/>
</dbReference>
<dbReference type="InterPro" id="IPR003141">
    <property type="entry name" value="Pol/His_phosphatase_N"/>
</dbReference>
<name>A0A975T046_9ACTN</name>
<evidence type="ECO:0000259" key="1">
    <source>
        <dbReference type="SMART" id="SM00481"/>
    </source>
</evidence>
<protein>
    <submittedName>
        <fullName evidence="2">PHP domain-containing protein</fullName>
    </submittedName>
</protein>
<dbReference type="PANTHER" id="PTHR36928:SF1">
    <property type="entry name" value="PHOSPHATASE YCDX-RELATED"/>
    <property type="match status" value="1"/>
</dbReference>
<dbReference type="Pfam" id="PF14716">
    <property type="entry name" value="HHH_8"/>
    <property type="match status" value="1"/>
</dbReference>
<dbReference type="InterPro" id="IPR050243">
    <property type="entry name" value="PHP_phosphatase"/>
</dbReference>
<dbReference type="InterPro" id="IPR017078">
    <property type="entry name" value="UCP036978_PHPhdr"/>
</dbReference>
<feature type="domain" description="Polymerase/histidinol phosphatase N-terminal" evidence="1">
    <location>
        <begin position="108"/>
        <end position="190"/>
    </location>
</feature>
<gene>
    <name evidence="2" type="ORF">KRR39_01620</name>
</gene>
<dbReference type="PANTHER" id="PTHR36928">
    <property type="entry name" value="PHOSPHATASE YCDX-RELATED"/>
    <property type="match status" value="1"/>
</dbReference>
<dbReference type="KEGG" id="nps:KRR39_01620"/>
<dbReference type="InterPro" id="IPR010996">
    <property type="entry name" value="HHH_MUS81"/>
</dbReference>
<keyword evidence="3" id="KW-1185">Reference proteome</keyword>
<dbReference type="CDD" id="cd07436">
    <property type="entry name" value="PHP_PolX"/>
    <property type="match status" value="1"/>
</dbReference>
<evidence type="ECO:0000313" key="3">
    <source>
        <dbReference type="Proteomes" id="UP000683575"/>
    </source>
</evidence>
<dbReference type="SMART" id="SM00481">
    <property type="entry name" value="POLIIIAc"/>
    <property type="match status" value="1"/>
</dbReference>
<dbReference type="GO" id="GO:0042578">
    <property type="term" value="F:phosphoric ester hydrolase activity"/>
    <property type="evidence" value="ECO:0007669"/>
    <property type="project" value="TreeGrafter"/>
</dbReference>
<dbReference type="Pfam" id="PF02811">
    <property type="entry name" value="PHP"/>
    <property type="match status" value="1"/>
</dbReference>
<dbReference type="NCBIfam" id="NF005928">
    <property type="entry name" value="PRK07945.1"/>
    <property type="match status" value="1"/>
</dbReference>
<organism evidence="2 3">
    <name type="scientific">Nocardioides panacis</name>
    <dbReference type="NCBI Taxonomy" id="2849501"/>
    <lineage>
        <taxon>Bacteria</taxon>
        <taxon>Bacillati</taxon>
        <taxon>Actinomycetota</taxon>
        <taxon>Actinomycetes</taxon>
        <taxon>Propionibacteriales</taxon>
        <taxon>Nocardioidaceae</taxon>
        <taxon>Nocardioides</taxon>
    </lineage>
</organism>
<dbReference type="PIRSF" id="PIRSF036978">
    <property type="entry name" value="UCP036978_PHPhdr"/>
    <property type="match status" value="1"/>
</dbReference>
<dbReference type="InterPro" id="IPR004013">
    <property type="entry name" value="PHP_dom"/>
</dbReference>
<reference evidence="2" key="1">
    <citation type="submission" date="2021-06" db="EMBL/GenBank/DDBJ databases">
        <title>Complete genome sequence of Nocardioides sp. G188.</title>
        <authorList>
            <person name="Im W.-T."/>
        </authorList>
    </citation>
    <scope>NUCLEOTIDE SEQUENCE</scope>
    <source>
        <strain evidence="2">G188</strain>
    </source>
</reference>
<evidence type="ECO:0000313" key="2">
    <source>
        <dbReference type="EMBL" id="QWZ08595.1"/>
    </source>
</evidence>
<dbReference type="FunFam" id="3.20.20.140:FF:000047">
    <property type="entry name" value="PHP domain-containing protein"/>
    <property type="match status" value="1"/>
</dbReference>
<dbReference type="InterPro" id="IPR047967">
    <property type="entry name" value="PolX_PHP"/>
</dbReference>
<proteinExistence type="predicted"/>
<sequence>MSRGAPTGPDPVATLRRIAFLLERRLADGYRIKAYRGAAATLLTLDAAEVRERAAAGTLRDLPGIGAKTAALVEDCVAGRVPAYLSELEETAGPLVAGGEAYRAALRGDLHTHSDWSDGGSPLEEMAMTALELGHEYVVLTDHSPRLRVANGLSAARLTEQLAVVAAVNEHLAAGGGFRMLTGIEVDILEDGGLDQTEEMLGRLDLVVASVHSKLRMDPAPMTRRMLGAIRTPRTNVLGHCTGRLVTGGRGTRPPSDFDAQAVFAACAEHDVAVEINSRPERCDPPDELVGLALEAGCLFSIDSDAHAPGQLDFLAYGAERAERLGVPLDRIVNTWPRERLLAWANG</sequence>
<dbReference type="RefSeq" id="WP_216940140.1">
    <property type="nucleotide sequence ID" value="NZ_CP077062.1"/>
</dbReference>
<dbReference type="Proteomes" id="UP000683575">
    <property type="component" value="Chromosome"/>
</dbReference>
<dbReference type="GO" id="GO:0008270">
    <property type="term" value="F:zinc ion binding"/>
    <property type="evidence" value="ECO:0007669"/>
    <property type="project" value="TreeGrafter"/>
</dbReference>
<dbReference type="EMBL" id="CP077062">
    <property type="protein sequence ID" value="QWZ08595.1"/>
    <property type="molecule type" value="Genomic_DNA"/>
</dbReference>
<accession>A0A975T046</accession>
<dbReference type="AlphaFoldDB" id="A0A975T046"/>